<evidence type="ECO:0000313" key="1">
    <source>
        <dbReference type="EMBL" id="EUA71090.1"/>
    </source>
</evidence>
<sequence>MRSNPRAACKVRRRGNDRNDIVQTFHSPNATIAKRANTAPVTSPSHIEFIR</sequence>
<gene>
    <name evidence="1" type="ORF">I540_3366</name>
</gene>
<organism evidence="1 2">
    <name type="scientific">Mycobacteroides abscessus subsp. bolletii 1513</name>
    <dbReference type="NCBI Taxonomy" id="1299321"/>
    <lineage>
        <taxon>Bacteria</taxon>
        <taxon>Bacillati</taxon>
        <taxon>Actinomycetota</taxon>
        <taxon>Actinomycetes</taxon>
        <taxon>Mycobacteriales</taxon>
        <taxon>Mycobacteriaceae</taxon>
        <taxon>Mycobacteroides</taxon>
        <taxon>Mycobacteroides abscessus</taxon>
    </lineage>
</organism>
<name>X8DU75_9MYCO</name>
<dbReference type="AlphaFoldDB" id="X8DU75"/>
<proteinExistence type="predicted"/>
<protein>
    <submittedName>
        <fullName evidence="1">Uncharacterized protein</fullName>
    </submittedName>
</protein>
<dbReference type="EMBL" id="JAOJ01000002">
    <property type="protein sequence ID" value="EUA71090.1"/>
    <property type="molecule type" value="Genomic_DNA"/>
</dbReference>
<accession>X8DU75</accession>
<dbReference type="Proteomes" id="UP000023351">
    <property type="component" value="Unassembled WGS sequence"/>
</dbReference>
<comment type="caution">
    <text evidence="1">The sequence shown here is derived from an EMBL/GenBank/DDBJ whole genome shotgun (WGS) entry which is preliminary data.</text>
</comment>
<evidence type="ECO:0000313" key="2">
    <source>
        <dbReference type="Proteomes" id="UP000023351"/>
    </source>
</evidence>
<reference evidence="1 2" key="1">
    <citation type="submission" date="2013-12" db="EMBL/GenBank/DDBJ databases">
        <authorList>
            <person name="Zelazny A."/>
            <person name="Olivier K."/>
            <person name="Holland S."/>
            <person name="Lenaerts A."/>
            <person name="Ordway D."/>
            <person name="DeGroote M.A."/>
            <person name="Parker T."/>
            <person name="Sizemore C."/>
            <person name="Tallon L.J."/>
            <person name="Sadzewicz L.K."/>
            <person name="Sengamalay N."/>
            <person name="Fraser C.M."/>
            <person name="Hine E."/>
            <person name="Shefchek K.A."/>
            <person name="Das S.P."/>
            <person name="Tettelin H."/>
        </authorList>
    </citation>
    <scope>NUCLEOTIDE SEQUENCE [LARGE SCALE GENOMIC DNA]</scope>
    <source>
        <strain evidence="1 2">1513</strain>
    </source>
</reference>